<feature type="compositionally biased region" description="Acidic residues" evidence="5">
    <location>
        <begin position="114"/>
        <end position="126"/>
    </location>
</feature>
<accession>A0ABC8TE94</accession>
<gene>
    <name evidence="6" type="ORF">ILEXP_LOCUS37022</name>
</gene>
<evidence type="ECO:0000256" key="4">
    <source>
        <dbReference type="ARBA" id="ARBA00023242"/>
    </source>
</evidence>
<feature type="region of interest" description="Disordered" evidence="5">
    <location>
        <begin position="161"/>
        <end position="182"/>
    </location>
</feature>
<evidence type="ECO:0008006" key="8">
    <source>
        <dbReference type="Google" id="ProtNLM"/>
    </source>
</evidence>
<sequence>MAFPTQIFSNKEEEAQRQGGYEEEVERGTPVKYVPLCDVYSATSPSSKKVKARKLPEFHCPDHHKKHKSSTSRMVKPPVTHFYSRRRKRNKPSLLDSSRSNAQPPPIVVKSENFEFEEGEEKEEDDPIRRLIKGKKNKKRKIRSNELINLGVDSSMLSRLNGPRLRENRNYSNNNNNFGRRRKCAVTENEPLKENSGSIRTKRWVWLSFDGIDPKKFIGLQCKVYWPLDADWYSGRIVGYDLATDRHHIEYEDGDEEKLILANERIKFYLAAEDMQRLKLSYSLKGSEADGLAVNEMVALAASLDDFHELEAGDIIWAKITGTSLCIYP</sequence>
<feature type="region of interest" description="Disordered" evidence="5">
    <location>
        <begin position="1"/>
        <end position="27"/>
    </location>
</feature>
<evidence type="ECO:0000256" key="5">
    <source>
        <dbReference type="SAM" id="MobiDB-lite"/>
    </source>
</evidence>
<evidence type="ECO:0000313" key="6">
    <source>
        <dbReference type="EMBL" id="CAK9167735.1"/>
    </source>
</evidence>
<name>A0ABC8TE94_9AQUA</name>
<comment type="caution">
    <text evidence="6">The sequence shown here is derived from an EMBL/GenBank/DDBJ whole genome shotgun (WGS) entry which is preliminary data.</text>
</comment>
<evidence type="ECO:0000256" key="1">
    <source>
        <dbReference type="ARBA" id="ARBA00004123"/>
    </source>
</evidence>
<protein>
    <recommendedName>
        <fullName evidence="8">Histone-lysine N-methyltransferase ATX2</fullName>
    </recommendedName>
</protein>
<evidence type="ECO:0000256" key="3">
    <source>
        <dbReference type="ARBA" id="ARBA00023204"/>
    </source>
</evidence>
<evidence type="ECO:0000313" key="7">
    <source>
        <dbReference type="Proteomes" id="UP001642360"/>
    </source>
</evidence>
<dbReference type="Proteomes" id="UP001642360">
    <property type="component" value="Unassembled WGS sequence"/>
</dbReference>
<comment type="subcellular location">
    <subcellularLocation>
        <location evidence="1">Nucleus</location>
    </subcellularLocation>
</comment>
<keyword evidence="7" id="KW-1185">Reference proteome</keyword>
<dbReference type="InterPro" id="IPR039776">
    <property type="entry name" value="Pds5"/>
</dbReference>
<evidence type="ECO:0000256" key="2">
    <source>
        <dbReference type="ARBA" id="ARBA00022763"/>
    </source>
</evidence>
<dbReference type="PANTHER" id="PTHR12663:SF0">
    <property type="entry name" value="PRECOCIOUS DISSOCIATION OF SISTERS 5, ISOFORM A"/>
    <property type="match status" value="1"/>
</dbReference>
<reference evidence="6 7" key="1">
    <citation type="submission" date="2024-02" db="EMBL/GenBank/DDBJ databases">
        <authorList>
            <person name="Vignale AGUSTIN F."/>
            <person name="Sosa J E."/>
            <person name="Modenutti C."/>
        </authorList>
    </citation>
    <scope>NUCLEOTIDE SEQUENCE [LARGE SCALE GENOMIC DNA]</scope>
</reference>
<keyword evidence="3" id="KW-0234">DNA repair</keyword>
<organism evidence="6 7">
    <name type="scientific">Ilex paraguariensis</name>
    <name type="common">yerba mate</name>
    <dbReference type="NCBI Taxonomy" id="185542"/>
    <lineage>
        <taxon>Eukaryota</taxon>
        <taxon>Viridiplantae</taxon>
        <taxon>Streptophyta</taxon>
        <taxon>Embryophyta</taxon>
        <taxon>Tracheophyta</taxon>
        <taxon>Spermatophyta</taxon>
        <taxon>Magnoliopsida</taxon>
        <taxon>eudicotyledons</taxon>
        <taxon>Gunneridae</taxon>
        <taxon>Pentapetalae</taxon>
        <taxon>asterids</taxon>
        <taxon>campanulids</taxon>
        <taxon>Aquifoliales</taxon>
        <taxon>Aquifoliaceae</taxon>
        <taxon>Ilex</taxon>
    </lineage>
</organism>
<keyword evidence="2" id="KW-0227">DNA damage</keyword>
<dbReference type="CDD" id="cd20404">
    <property type="entry name" value="Tudor_Agenet_AtEML-like"/>
    <property type="match status" value="1"/>
</dbReference>
<proteinExistence type="predicted"/>
<keyword evidence="4" id="KW-0539">Nucleus</keyword>
<dbReference type="AlphaFoldDB" id="A0ABC8TE94"/>
<dbReference type="GO" id="GO:0006281">
    <property type="term" value="P:DNA repair"/>
    <property type="evidence" value="ECO:0007669"/>
    <property type="project" value="UniProtKB-KW"/>
</dbReference>
<dbReference type="EMBL" id="CAUOFW020004913">
    <property type="protein sequence ID" value="CAK9167735.1"/>
    <property type="molecule type" value="Genomic_DNA"/>
</dbReference>
<dbReference type="GO" id="GO:0007062">
    <property type="term" value="P:sister chromatid cohesion"/>
    <property type="evidence" value="ECO:0007669"/>
    <property type="project" value="UniProtKB-ARBA"/>
</dbReference>
<feature type="region of interest" description="Disordered" evidence="5">
    <location>
        <begin position="43"/>
        <end position="129"/>
    </location>
</feature>
<dbReference type="PANTHER" id="PTHR12663">
    <property type="entry name" value="ANDROGEN INDUCED INHIBITOR OF PROLIFERATION AS3 / PDS5-RELATED"/>
    <property type="match status" value="1"/>
</dbReference>
<dbReference type="SUPFAM" id="SSF63748">
    <property type="entry name" value="Tudor/PWWP/MBT"/>
    <property type="match status" value="1"/>
</dbReference>
<dbReference type="Gene3D" id="2.30.30.140">
    <property type="match status" value="1"/>
</dbReference>
<dbReference type="GO" id="GO:0005634">
    <property type="term" value="C:nucleus"/>
    <property type="evidence" value="ECO:0007669"/>
    <property type="project" value="UniProtKB-SubCell"/>
</dbReference>